<protein>
    <recommendedName>
        <fullName evidence="1">Reverse transcriptase Ty1/copia-type domain-containing protein</fullName>
    </recommendedName>
</protein>
<dbReference type="EMBL" id="BPVZ01000118">
    <property type="protein sequence ID" value="GKV36761.1"/>
    <property type="molecule type" value="Genomic_DNA"/>
</dbReference>
<reference evidence="2 3" key="1">
    <citation type="journal article" date="2021" name="Commun. Biol.">
        <title>The genome of Shorea leprosula (Dipterocarpaceae) highlights the ecological relevance of drought in aseasonal tropical rainforests.</title>
        <authorList>
            <person name="Ng K.K.S."/>
            <person name="Kobayashi M.J."/>
            <person name="Fawcett J.A."/>
            <person name="Hatakeyama M."/>
            <person name="Paape T."/>
            <person name="Ng C.H."/>
            <person name="Ang C.C."/>
            <person name="Tnah L.H."/>
            <person name="Lee C.T."/>
            <person name="Nishiyama T."/>
            <person name="Sese J."/>
            <person name="O'Brien M.J."/>
            <person name="Copetti D."/>
            <person name="Mohd Noor M.I."/>
            <person name="Ong R.C."/>
            <person name="Putra M."/>
            <person name="Sireger I.Z."/>
            <person name="Indrioko S."/>
            <person name="Kosugi Y."/>
            <person name="Izuno A."/>
            <person name="Isagi Y."/>
            <person name="Lee S.L."/>
            <person name="Shimizu K.K."/>
        </authorList>
    </citation>
    <scope>NUCLEOTIDE SEQUENCE [LARGE SCALE GENOMIC DNA]</scope>
    <source>
        <strain evidence="2">214</strain>
    </source>
</reference>
<organism evidence="2 3">
    <name type="scientific">Rubroshorea leprosula</name>
    <dbReference type="NCBI Taxonomy" id="152421"/>
    <lineage>
        <taxon>Eukaryota</taxon>
        <taxon>Viridiplantae</taxon>
        <taxon>Streptophyta</taxon>
        <taxon>Embryophyta</taxon>
        <taxon>Tracheophyta</taxon>
        <taxon>Spermatophyta</taxon>
        <taxon>Magnoliopsida</taxon>
        <taxon>eudicotyledons</taxon>
        <taxon>Gunneridae</taxon>
        <taxon>Pentapetalae</taxon>
        <taxon>rosids</taxon>
        <taxon>malvids</taxon>
        <taxon>Malvales</taxon>
        <taxon>Dipterocarpaceae</taxon>
        <taxon>Rubroshorea</taxon>
    </lineage>
</organism>
<name>A0AAV5LIV9_9ROSI</name>
<proteinExistence type="predicted"/>
<dbReference type="InterPro" id="IPR043502">
    <property type="entry name" value="DNA/RNA_pol_sf"/>
</dbReference>
<accession>A0AAV5LIV9</accession>
<dbReference type="PANTHER" id="PTHR11439:SF461">
    <property type="entry name" value="OS10G0432200 PROTEIN"/>
    <property type="match status" value="1"/>
</dbReference>
<evidence type="ECO:0000313" key="2">
    <source>
        <dbReference type="EMBL" id="GKV36761.1"/>
    </source>
</evidence>
<dbReference type="PANTHER" id="PTHR11439">
    <property type="entry name" value="GAG-POL-RELATED RETROTRANSPOSON"/>
    <property type="match status" value="1"/>
</dbReference>
<gene>
    <name evidence="2" type="ORF">SLEP1_g44855</name>
</gene>
<dbReference type="AlphaFoldDB" id="A0AAV5LIV9"/>
<dbReference type="Proteomes" id="UP001054252">
    <property type="component" value="Unassembled WGS sequence"/>
</dbReference>
<comment type="caution">
    <text evidence="2">The sequence shown here is derived from an EMBL/GenBank/DDBJ whole genome shotgun (WGS) entry which is preliminary data.</text>
</comment>
<evidence type="ECO:0000313" key="3">
    <source>
        <dbReference type="Proteomes" id="UP001054252"/>
    </source>
</evidence>
<dbReference type="InterPro" id="IPR013103">
    <property type="entry name" value="RVT_2"/>
</dbReference>
<dbReference type="SUPFAM" id="SSF56672">
    <property type="entry name" value="DNA/RNA polymerases"/>
    <property type="match status" value="1"/>
</dbReference>
<sequence length="256" mass="29116">MRSLLAIAAKQRWKLFQMDVKSAFLNGDLEDKVYMKPPPRLNHPPNKACRLRRALYGLKQSSRAWYAKFSAIVSDFGFTLSQQDTTLFIHKTTRGMVLLLLYVDDMIITGDDIAGVEDLKQSLSQKFEMKDLGVLSYFPGLEVNSSDDGYLLSQVKYDFNFISKAELNDSKSVSTPLEPNVKLTPMDDSLLSNHTHYRQLVGSLVYFTTTRPDIEYVVHIVNQFMAALCSTHYAAVLHIIHYVKGTLFHGLHFSTH</sequence>
<evidence type="ECO:0000259" key="1">
    <source>
        <dbReference type="Pfam" id="PF07727"/>
    </source>
</evidence>
<dbReference type="Pfam" id="PF07727">
    <property type="entry name" value="RVT_2"/>
    <property type="match status" value="1"/>
</dbReference>
<keyword evidence="3" id="KW-1185">Reference proteome</keyword>
<feature type="domain" description="Reverse transcriptase Ty1/copia-type" evidence="1">
    <location>
        <begin position="2"/>
        <end position="178"/>
    </location>
</feature>